<evidence type="ECO:0000313" key="2">
    <source>
        <dbReference type="Proteomes" id="UP000051789"/>
    </source>
</evidence>
<evidence type="ECO:0000313" key="1">
    <source>
        <dbReference type="EMBL" id="KRM86944.1"/>
    </source>
</evidence>
<organism evidence="1 2">
    <name type="scientific">Lacticaseibacillus thailandensis DSM 22698 = JCM 13996</name>
    <dbReference type="NCBI Taxonomy" id="1423810"/>
    <lineage>
        <taxon>Bacteria</taxon>
        <taxon>Bacillati</taxon>
        <taxon>Bacillota</taxon>
        <taxon>Bacilli</taxon>
        <taxon>Lactobacillales</taxon>
        <taxon>Lactobacillaceae</taxon>
        <taxon>Lacticaseibacillus</taxon>
    </lineage>
</organism>
<protein>
    <submittedName>
        <fullName evidence="1">Uncharacterized protein</fullName>
    </submittedName>
</protein>
<accession>A0A0R2C6L2</accession>
<dbReference type="Proteomes" id="UP000051789">
    <property type="component" value="Unassembled WGS sequence"/>
</dbReference>
<dbReference type="RefSeq" id="WP_054750812.1">
    <property type="nucleotide sequence ID" value="NZ_AYZK01000004.1"/>
</dbReference>
<dbReference type="AlphaFoldDB" id="A0A0R2C6L2"/>
<comment type="caution">
    <text evidence="1">The sequence shown here is derived from an EMBL/GenBank/DDBJ whole genome shotgun (WGS) entry which is preliminary data.</text>
</comment>
<keyword evidence="2" id="KW-1185">Reference proteome</keyword>
<reference evidence="1 2" key="1">
    <citation type="journal article" date="2015" name="Genome Announc.">
        <title>Expanding the biotechnology potential of lactobacilli through comparative genomics of 213 strains and associated genera.</title>
        <authorList>
            <person name="Sun Z."/>
            <person name="Harris H.M."/>
            <person name="McCann A."/>
            <person name="Guo C."/>
            <person name="Argimon S."/>
            <person name="Zhang W."/>
            <person name="Yang X."/>
            <person name="Jeffery I.B."/>
            <person name="Cooney J.C."/>
            <person name="Kagawa T.F."/>
            <person name="Liu W."/>
            <person name="Song Y."/>
            <person name="Salvetti E."/>
            <person name="Wrobel A."/>
            <person name="Rasinkangas P."/>
            <person name="Parkhill J."/>
            <person name="Rea M.C."/>
            <person name="O'Sullivan O."/>
            <person name="Ritari J."/>
            <person name="Douillard F.P."/>
            <person name="Paul Ross R."/>
            <person name="Yang R."/>
            <person name="Briner A.E."/>
            <person name="Felis G.E."/>
            <person name="de Vos W.M."/>
            <person name="Barrangou R."/>
            <person name="Klaenhammer T.R."/>
            <person name="Caufield P.W."/>
            <person name="Cui Y."/>
            <person name="Zhang H."/>
            <person name="O'Toole P.W."/>
        </authorList>
    </citation>
    <scope>NUCLEOTIDE SEQUENCE [LARGE SCALE GENOMIC DNA]</scope>
    <source>
        <strain evidence="1 2">DSM 22698</strain>
    </source>
</reference>
<dbReference type="PATRIC" id="fig|1423810.4.peg.1570"/>
<dbReference type="STRING" id="1423810.FD19_GL001525"/>
<sequence>MRIPVINNQSRFQEDYADTIIAGTPEDAEDALLEMCDYIEPYEDGDHWLELVGDRTISGKPVYFWFTATMTQTGMQLTYHSWAHHY</sequence>
<gene>
    <name evidence="1" type="ORF">FD19_GL001525</name>
</gene>
<name>A0A0R2C6L2_9LACO</name>
<dbReference type="OrthoDB" id="2295646at2"/>
<dbReference type="EMBL" id="AYZK01000004">
    <property type="protein sequence ID" value="KRM86944.1"/>
    <property type="molecule type" value="Genomic_DNA"/>
</dbReference>
<proteinExistence type="predicted"/>